<dbReference type="Pfam" id="PF00568">
    <property type="entry name" value="WH1"/>
    <property type="match status" value="1"/>
</dbReference>
<proteinExistence type="predicted"/>
<dbReference type="GO" id="GO:0035256">
    <property type="term" value="F:G protein-coupled glutamate receptor binding"/>
    <property type="evidence" value="ECO:0007669"/>
    <property type="project" value="InterPro"/>
</dbReference>
<dbReference type="Proteomes" id="UP000198287">
    <property type="component" value="Unassembled WGS sequence"/>
</dbReference>
<dbReference type="Gene3D" id="2.30.29.30">
    <property type="entry name" value="Pleckstrin-homology domain (PH domain)/Phosphotyrosine-binding domain (PTB)"/>
    <property type="match status" value="1"/>
</dbReference>
<dbReference type="InterPro" id="IPR000697">
    <property type="entry name" value="WH1/EVH1_dom"/>
</dbReference>
<organism evidence="2 3">
    <name type="scientific">Folsomia candida</name>
    <name type="common">Springtail</name>
    <dbReference type="NCBI Taxonomy" id="158441"/>
    <lineage>
        <taxon>Eukaryota</taxon>
        <taxon>Metazoa</taxon>
        <taxon>Ecdysozoa</taxon>
        <taxon>Arthropoda</taxon>
        <taxon>Hexapoda</taxon>
        <taxon>Collembola</taxon>
        <taxon>Entomobryomorpha</taxon>
        <taxon>Isotomoidea</taxon>
        <taxon>Isotomidae</taxon>
        <taxon>Proisotominae</taxon>
        <taxon>Folsomia</taxon>
    </lineage>
</organism>
<dbReference type="STRING" id="158441.A0A226ETC9"/>
<gene>
    <name evidence="2" type="ORF">Fcan01_05614</name>
</gene>
<protein>
    <submittedName>
        <fullName evidence="2">Homer protein 1</fullName>
    </submittedName>
</protein>
<dbReference type="PANTHER" id="PTHR10918">
    <property type="entry name" value="HOMER"/>
    <property type="match status" value="1"/>
</dbReference>
<accession>A0A226ETC9</accession>
<keyword evidence="3" id="KW-1185">Reference proteome</keyword>
<name>A0A226ETC9_FOLCA</name>
<dbReference type="EMBL" id="LNIX01000002">
    <property type="protein sequence ID" value="OXA60468.1"/>
    <property type="molecule type" value="Genomic_DNA"/>
</dbReference>
<reference evidence="2 3" key="1">
    <citation type="submission" date="2015-12" db="EMBL/GenBank/DDBJ databases">
        <title>The genome of Folsomia candida.</title>
        <authorList>
            <person name="Faddeeva A."/>
            <person name="Derks M.F."/>
            <person name="Anvar Y."/>
            <person name="Smit S."/>
            <person name="Van Straalen N."/>
            <person name="Roelofs D."/>
        </authorList>
    </citation>
    <scope>NUCLEOTIDE SEQUENCE [LARGE SCALE GENOMIC DNA]</scope>
    <source>
        <strain evidence="2 3">VU population</strain>
        <tissue evidence="2">Whole body</tissue>
    </source>
</reference>
<evidence type="ECO:0000313" key="2">
    <source>
        <dbReference type="EMBL" id="OXA60468.1"/>
    </source>
</evidence>
<evidence type="ECO:0000259" key="1">
    <source>
        <dbReference type="Pfam" id="PF00568"/>
    </source>
</evidence>
<dbReference type="AlphaFoldDB" id="A0A226ETC9"/>
<dbReference type="SUPFAM" id="SSF50729">
    <property type="entry name" value="PH domain-like"/>
    <property type="match status" value="1"/>
</dbReference>
<evidence type="ECO:0000313" key="3">
    <source>
        <dbReference type="Proteomes" id="UP000198287"/>
    </source>
</evidence>
<dbReference type="OrthoDB" id="9983798at2759"/>
<sequence>MILVLLNFREQPMFTCKAHVFHIDPMTKRSWVPASATAVAVSFFYDSARGLYRIISVEGSKETEGSSIVGKEQCGRGESEKNEKAAAFVPFAKVQFPFPAGAPLQILPARETERPILQQHEQQTFIRRQAKEVLVECGTKYTDRPNDTNHFHSPIQPNAYNNISKCAYILVIEKNLLLEECPTHTLIPMSSLGPHCNI</sequence>
<feature type="domain" description="WH1" evidence="1">
    <location>
        <begin position="11"/>
        <end position="58"/>
    </location>
</feature>
<comment type="caution">
    <text evidence="2">The sequence shown here is derived from an EMBL/GenBank/DDBJ whole genome shotgun (WGS) entry which is preliminary data.</text>
</comment>
<dbReference type="InterPro" id="IPR011993">
    <property type="entry name" value="PH-like_dom_sf"/>
</dbReference>
<dbReference type="InterPro" id="IPR045027">
    <property type="entry name" value="Homer"/>
</dbReference>